<name>A0AAP0MS88_9ROSI</name>
<dbReference type="Proteomes" id="UP001428341">
    <property type="component" value="Unassembled WGS sequence"/>
</dbReference>
<sequence length="198" mass="23339">MLIRHQPNMCMSPIEEDKNKTPVGDEYEADDEPPIHDKYKVNDSYDIETKAKFSHDDVICRIERIDRSIIDMKEMMNKMLSEAEAERKEQRQFRKEQREFRQEQRQFTKFVTGFINSYTNNSFNRSYNDTPMSSFYTGDNKLCPGRRAVVAPNYRDNHSVIWGDNRATSACLPKLQDAYFLDTTLEAMPSSTYFEPEQ</sequence>
<evidence type="ECO:0000313" key="4">
    <source>
        <dbReference type="Proteomes" id="UP001428341"/>
    </source>
</evidence>
<feature type="coiled-coil region" evidence="1">
    <location>
        <begin position="69"/>
        <end position="106"/>
    </location>
</feature>
<gene>
    <name evidence="3" type="ORF">WN944_007355</name>
</gene>
<evidence type="ECO:0000256" key="1">
    <source>
        <dbReference type="SAM" id="Coils"/>
    </source>
</evidence>
<dbReference type="EMBL" id="JBCGBO010000003">
    <property type="protein sequence ID" value="KAK9215350.1"/>
    <property type="molecule type" value="Genomic_DNA"/>
</dbReference>
<feature type="region of interest" description="Disordered" evidence="2">
    <location>
        <begin position="12"/>
        <end position="34"/>
    </location>
</feature>
<accession>A0AAP0MS88</accession>
<keyword evidence="1" id="KW-0175">Coiled coil</keyword>
<evidence type="ECO:0000313" key="3">
    <source>
        <dbReference type="EMBL" id="KAK9215350.1"/>
    </source>
</evidence>
<proteinExistence type="predicted"/>
<organism evidence="3 4">
    <name type="scientific">Citrus x changshan-huyou</name>
    <dbReference type="NCBI Taxonomy" id="2935761"/>
    <lineage>
        <taxon>Eukaryota</taxon>
        <taxon>Viridiplantae</taxon>
        <taxon>Streptophyta</taxon>
        <taxon>Embryophyta</taxon>
        <taxon>Tracheophyta</taxon>
        <taxon>Spermatophyta</taxon>
        <taxon>Magnoliopsida</taxon>
        <taxon>eudicotyledons</taxon>
        <taxon>Gunneridae</taxon>
        <taxon>Pentapetalae</taxon>
        <taxon>rosids</taxon>
        <taxon>malvids</taxon>
        <taxon>Sapindales</taxon>
        <taxon>Rutaceae</taxon>
        <taxon>Aurantioideae</taxon>
        <taxon>Citrus</taxon>
    </lineage>
</organism>
<dbReference type="AlphaFoldDB" id="A0AAP0MS88"/>
<keyword evidence="4" id="KW-1185">Reference proteome</keyword>
<evidence type="ECO:0000256" key="2">
    <source>
        <dbReference type="SAM" id="MobiDB-lite"/>
    </source>
</evidence>
<reference evidence="3 4" key="1">
    <citation type="submission" date="2024-05" db="EMBL/GenBank/DDBJ databases">
        <title>Haplotype-resolved chromosome-level genome assembly of Huyou (Citrus changshanensis).</title>
        <authorList>
            <person name="Miao C."/>
            <person name="Chen W."/>
            <person name="Wu Y."/>
            <person name="Wang L."/>
            <person name="Zhao S."/>
            <person name="Grierson D."/>
            <person name="Xu C."/>
            <person name="Chen K."/>
        </authorList>
    </citation>
    <scope>NUCLEOTIDE SEQUENCE [LARGE SCALE GENOMIC DNA]</scope>
    <source>
        <strain evidence="3">01-14</strain>
        <tissue evidence="3">Leaf</tissue>
    </source>
</reference>
<comment type="caution">
    <text evidence="3">The sequence shown here is derived from an EMBL/GenBank/DDBJ whole genome shotgun (WGS) entry which is preliminary data.</text>
</comment>
<protein>
    <submittedName>
        <fullName evidence="3">Uncharacterized protein</fullName>
    </submittedName>
</protein>